<keyword evidence="1" id="KW-1133">Transmembrane helix</keyword>
<keyword evidence="1" id="KW-0812">Transmembrane</keyword>
<comment type="caution">
    <text evidence="2">The sequence shown here is derived from an EMBL/GenBank/DDBJ whole genome shotgun (WGS) entry which is preliminary data.</text>
</comment>
<proteinExistence type="predicted"/>
<dbReference type="EMBL" id="NGJK01000027">
    <property type="protein sequence ID" value="RAP03344.1"/>
    <property type="molecule type" value="Genomic_DNA"/>
</dbReference>
<name>A0A328Q2P3_9EURY</name>
<accession>A0A328Q2P3</accession>
<dbReference type="Proteomes" id="UP000248557">
    <property type="component" value="Unassembled WGS sequence"/>
</dbReference>
<dbReference type="AlphaFoldDB" id="A0A328Q2P3"/>
<reference evidence="2 3" key="1">
    <citation type="submission" date="2017-05" db="EMBL/GenBank/DDBJ databases">
        <title>Host range expansion of the Methanosphaera genus to humans and monogastric animals involves recent and extensive reduction in genome content.</title>
        <authorList>
            <person name="Hoedt E.C."/>
            <person name="Volmer J.G."/>
            <person name="Parks D.H."/>
            <person name="Rosewarne C.P."/>
            <person name="Denman S.E."/>
            <person name="Mcsweeney C.S."/>
            <person name="O Cuiv P."/>
            <person name="Hugenholtz P."/>
            <person name="Tyson G.W."/>
            <person name="Morrison M."/>
        </authorList>
    </citation>
    <scope>NUCLEOTIDE SEQUENCE [LARGE SCALE GENOMIC DNA]</scope>
    <source>
        <strain evidence="2 3">PA5</strain>
    </source>
</reference>
<keyword evidence="1" id="KW-0472">Membrane</keyword>
<organism evidence="2 3">
    <name type="scientific">Methanosphaera stadtmanae</name>
    <dbReference type="NCBI Taxonomy" id="2317"/>
    <lineage>
        <taxon>Archaea</taxon>
        <taxon>Methanobacteriati</taxon>
        <taxon>Methanobacteriota</taxon>
        <taxon>Methanomada group</taxon>
        <taxon>Methanobacteria</taxon>
        <taxon>Methanobacteriales</taxon>
        <taxon>Methanobacteriaceae</taxon>
        <taxon>Methanosphaera</taxon>
    </lineage>
</organism>
<evidence type="ECO:0000313" key="3">
    <source>
        <dbReference type="Proteomes" id="UP000248557"/>
    </source>
</evidence>
<protein>
    <submittedName>
        <fullName evidence="2">Uncharacterized protein</fullName>
    </submittedName>
</protein>
<sequence>MNLEKIGGIIIILILILSIGLTVYSTTLNPTTADNSSNKSVTNITLTENQLIDELSKNDTPTNISVVNLNIKQKTGSIDIKFADSDNIYNIKSKNDANTKTDVTYTSNPDGSLDVNVNSKDAENEIILSNKYTYNINGQIVSGAVITNSTANSKINSMNFNNTLGAYVFDLNGGSINNVNVDLTLGGISIEGTPSGETTMTSTVTIGGVELDLNKDVANINSHIELGGSNIKNNPSNTEYITYTSPNYDSSNDKFNLNNDIKIGGLNME</sequence>
<evidence type="ECO:0000256" key="1">
    <source>
        <dbReference type="SAM" id="Phobius"/>
    </source>
</evidence>
<gene>
    <name evidence="2" type="ORF">CA615_02720</name>
</gene>
<evidence type="ECO:0000313" key="2">
    <source>
        <dbReference type="EMBL" id="RAP03344.1"/>
    </source>
</evidence>
<dbReference type="RefSeq" id="WP_112149417.1">
    <property type="nucleotide sequence ID" value="NZ_JAXJAF010000061.1"/>
</dbReference>
<feature type="transmembrane region" description="Helical" evidence="1">
    <location>
        <begin position="6"/>
        <end position="24"/>
    </location>
</feature>